<accession>A0A0M3IG29</accession>
<evidence type="ECO:0000313" key="2">
    <source>
        <dbReference type="WBParaSite" id="ALUE_0001721901-mRNA-1"/>
    </source>
</evidence>
<sequence>MRTGSGDNCRITRQIGEALCEAISSYCANDFDAVITRLAPIRKKIYEIGGSNAQRDLFTQILINSCLRSSNENNNKLAK</sequence>
<dbReference type="WBParaSite" id="ALUE_0001721901-mRNA-1">
    <property type="protein sequence ID" value="ALUE_0001721901-mRNA-1"/>
    <property type="gene ID" value="ALUE_0001721901"/>
</dbReference>
<reference evidence="2" key="1">
    <citation type="submission" date="2017-02" db="UniProtKB">
        <authorList>
            <consortium name="WormBaseParasite"/>
        </authorList>
    </citation>
    <scope>IDENTIFICATION</scope>
</reference>
<organism evidence="1 2">
    <name type="scientific">Ascaris lumbricoides</name>
    <name type="common">Giant roundworm</name>
    <dbReference type="NCBI Taxonomy" id="6252"/>
    <lineage>
        <taxon>Eukaryota</taxon>
        <taxon>Metazoa</taxon>
        <taxon>Ecdysozoa</taxon>
        <taxon>Nematoda</taxon>
        <taxon>Chromadorea</taxon>
        <taxon>Rhabditida</taxon>
        <taxon>Spirurina</taxon>
        <taxon>Ascaridomorpha</taxon>
        <taxon>Ascaridoidea</taxon>
        <taxon>Ascarididae</taxon>
        <taxon>Ascaris</taxon>
    </lineage>
</organism>
<name>A0A0M3IG29_ASCLU</name>
<keyword evidence="1" id="KW-1185">Reference proteome</keyword>
<proteinExistence type="predicted"/>
<dbReference type="Proteomes" id="UP000036681">
    <property type="component" value="Unplaced"/>
</dbReference>
<protein>
    <submittedName>
        <fullName evidence="2">PUM-HD domain-containing protein</fullName>
    </submittedName>
</protein>
<evidence type="ECO:0000313" key="1">
    <source>
        <dbReference type="Proteomes" id="UP000036681"/>
    </source>
</evidence>
<dbReference type="AlphaFoldDB" id="A0A0M3IG29"/>